<dbReference type="InterPro" id="IPR036770">
    <property type="entry name" value="Ankyrin_rpt-contain_sf"/>
</dbReference>
<evidence type="ECO:0000259" key="4">
    <source>
        <dbReference type="SMART" id="SM00382"/>
    </source>
</evidence>
<dbReference type="Pfam" id="PF12796">
    <property type="entry name" value="Ank_2"/>
    <property type="match status" value="1"/>
</dbReference>
<dbReference type="SMART" id="SM01086">
    <property type="entry name" value="ClpB_D2-small"/>
    <property type="match status" value="1"/>
</dbReference>
<feature type="repeat" description="ANK" evidence="3">
    <location>
        <begin position="291"/>
        <end position="323"/>
    </location>
</feature>
<name>X6NDH7_RETFI</name>
<dbReference type="InterPro" id="IPR001270">
    <property type="entry name" value="ClpA/B"/>
</dbReference>
<dbReference type="InterPro" id="IPR027417">
    <property type="entry name" value="P-loop_NTPase"/>
</dbReference>
<keyword evidence="2" id="KW-0067">ATP-binding</keyword>
<dbReference type="AlphaFoldDB" id="X6NDH7"/>
<sequence>MKNKLQAQREQYFRLNVSNRMYKQLLRLNKNLVQKESIEIEEYSGNSFALTSFGFRLITKTTPLKIYCKKKMLCNEVKNYPHYITATQYEKGGKEFEIFLVDDMNNPRNKMSYSFIFKIVRQHYNAYRKYWSNICLRRGYNYKKKKKKNQKFPEIYYFLIFLKKKLWWANKNVLLCESNNNNNRNSTPDRRAHRRQQLERFGHELCIAVRNKEYEVVERLLSEPQSDPDARSPYGWSGLHIAVVNNDKRMAELLLESGANVDLADLTNPYMNSSIRRQEFSDRIHANAPTQGWTSLHYATAFLNESMIELLCSYGADPDKKDSRGFTCYDYLDESVPKASQISQLLDQKREAYLQHREQLERERRLKYPLEDQLKERIVGQKLPINSVASAIRRKLNGWHDEDHPLVFLFLGSSGVGKTELAKTLASILHNRNKDAFIRVDMSEFQHKHEVSKFIGSPPGYVGYEQGGQLTSKLKQYPNAVVLLDEVEKAHPDILTVMLQLFDEGRITDGKGETVHCKDAIFIMTSNLAQTEIGDQAELLRKESEKADYTNTSNDNTPKIHDDALTLPRQFIENTIQPILKSHFQRDEFLGRINEILYFLPFSELELKQLTEKELRKWKDYAMKRHGIQVEWDDKAVDLIRDGYNMRYGARSIQHEVEKRIVNQIAKYHESGNIRPGCKIRITGDISKNVIQLDLLQKGKNDSGQDSWLDRVLPQKKDKEIIAEKASGYSLDEGTNKKGWFW</sequence>
<dbReference type="SUPFAM" id="SSF48403">
    <property type="entry name" value="Ankyrin repeat"/>
    <property type="match status" value="1"/>
</dbReference>
<dbReference type="Pfam" id="PF10431">
    <property type="entry name" value="ClpB_D2-small"/>
    <property type="match status" value="1"/>
</dbReference>
<proteinExistence type="predicted"/>
<dbReference type="PROSITE" id="PS50088">
    <property type="entry name" value="ANK_REPEAT"/>
    <property type="match status" value="2"/>
</dbReference>
<evidence type="ECO:0000313" key="7">
    <source>
        <dbReference type="Proteomes" id="UP000023152"/>
    </source>
</evidence>
<evidence type="ECO:0000256" key="1">
    <source>
        <dbReference type="ARBA" id="ARBA00022741"/>
    </source>
</evidence>
<keyword evidence="1" id="KW-0547">Nucleotide-binding</keyword>
<dbReference type="CDD" id="cd19499">
    <property type="entry name" value="RecA-like_ClpB_Hsp104-like"/>
    <property type="match status" value="1"/>
</dbReference>
<dbReference type="SMART" id="SM00382">
    <property type="entry name" value="AAA"/>
    <property type="match status" value="1"/>
</dbReference>
<dbReference type="Gene3D" id="1.25.40.20">
    <property type="entry name" value="Ankyrin repeat-containing domain"/>
    <property type="match status" value="1"/>
</dbReference>
<dbReference type="PANTHER" id="PTHR11638">
    <property type="entry name" value="ATP-DEPENDENT CLP PROTEASE"/>
    <property type="match status" value="1"/>
</dbReference>
<dbReference type="InterPro" id="IPR019489">
    <property type="entry name" value="Clp_ATPase_C"/>
</dbReference>
<gene>
    <name evidence="6" type="ORF">RFI_13349</name>
</gene>
<dbReference type="GO" id="GO:0005524">
    <property type="term" value="F:ATP binding"/>
    <property type="evidence" value="ECO:0007669"/>
    <property type="project" value="UniProtKB-KW"/>
</dbReference>
<evidence type="ECO:0000259" key="5">
    <source>
        <dbReference type="SMART" id="SM01086"/>
    </source>
</evidence>
<dbReference type="GO" id="GO:0016887">
    <property type="term" value="F:ATP hydrolysis activity"/>
    <property type="evidence" value="ECO:0007669"/>
    <property type="project" value="InterPro"/>
</dbReference>
<keyword evidence="7" id="KW-1185">Reference proteome</keyword>
<protein>
    <submittedName>
        <fullName evidence="6">Caseinolytic peptidase</fullName>
    </submittedName>
</protein>
<dbReference type="InterPro" id="IPR003593">
    <property type="entry name" value="AAA+_ATPase"/>
</dbReference>
<organism evidence="6 7">
    <name type="scientific">Reticulomyxa filosa</name>
    <dbReference type="NCBI Taxonomy" id="46433"/>
    <lineage>
        <taxon>Eukaryota</taxon>
        <taxon>Sar</taxon>
        <taxon>Rhizaria</taxon>
        <taxon>Retaria</taxon>
        <taxon>Foraminifera</taxon>
        <taxon>Monothalamids</taxon>
        <taxon>Reticulomyxidae</taxon>
        <taxon>Reticulomyxa</taxon>
    </lineage>
</organism>
<dbReference type="Gene3D" id="3.40.50.300">
    <property type="entry name" value="P-loop containing nucleotide triphosphate hydrolases"/>
    <property type="match status" value="1"/>
</dbReference>
<feature type="domain" description="Clp ATPase C-terminal" evidence="5">
    <location>
        <begin position="602"/>
        <end position="691"/>
    </location>
</feature>
<dbReference type="Pfam" id="PF07724">
    <property type="entry name" value="AAA_2"/>
    <property type="match status" value="1"/>
</dbReference>
<evidence type="ECO:0000256" key="3">
    <source>
        <dbReference type="PROSITE-ProRule" id="PRU00023"/>
    </source>
</evidence>
<accession>X6NDH7</accession>
<evidence type="ECO:0000313" key="6">
    <source>
        <dbReference type="EMBL" id="ETO23819.1"/>
    </source>
</evidence>
<dbReference type="PROSITE" id="PS50297">
    <property type="entry name" value="ANK_REP_REGION"/>
    <property type="match status" value="2"/>
</dbReference>
<reference evidence="6 7" key="1">
    <citation type="journal article" date="2013" name="Curr. Biol.">
        <title>The Genome of the Foraminiferan Reticulomyxa filosa.</title>
        <authorList>
            <person name="Glockner G."/>
            <person name="Hulsmann N."/>
            <person name="Schleicher M."/>
            <person name="Noegel A.A."/>
            <person name="Eichinger L."/>
            <person name="Gallinger C."/>
            <person name="Pawlowski J."/>
            <person name="Sierra R."/>
            <person name="Euteneuer U."/>
            <person name="Pillet L."/>
            <person name="Moustafa A."/>
            <person name="Platzer M."/>
            <person name="Groth M."/>
            <person name="Szafranski K."/>
            <person name="Schliwa M."/>
        </authorList>
    </citation>
    <scope>NUCLEOTIDE SEQUENCE [LARGE SCALE GENOMIC DNA]</scope>
</reference>
<dbReference type="GO" id="GO:0034605">
    <property type="term" value="P:cellular response to heat"/>
    <property type="evidence" value="ECO:0007669"/>
    <property type="project" value="TreeGrafter"/>
</dbReference>
<dbReference type="PANTHER" id="PTHR11638:SF93">
    <property type="entry name" value="MITOCHONDRIAL DISAGGREGASE"/>
    <property type="match status" value="1"/>
</dbReference>
<keyword evidence="3" id="KW-0040">ANK repeat</keyword>
<feature type="repeat" description="ANK" evidence="3">
    <location>
        <begin position="234"/>
        <end position="266"/>
    </location>
</feature>
<evidence type="ECO:0000256" key="2">
    <source>
        <dbReference type="ARBA" id="ARBA00022840"/>
    </source>
</evidence>
<dbReference type="SUPFAM" id="SSF52540">
    <property type="entry name" value="P-loop containing nucleoside triphosphate hydrolases"/>
    <property type="match status" value="1"/>
</dbReference>
<dbReference type="InterPro" id="IPR050130">
    <property type="entry name" value="ClpA_ClpB"/>
</dbReference>
<dbReference type="Gene3D" id="1.10.8.60">
    <property type="match status" value="1"/>
</dbReference>
<feature type="domain" description="AAA+ ATPase" evidence="4">
    <location>
        <begin position="404"/>
        <end position="553"/>
    </location>
</feature>
<dbReference type="EMBL" id="ASPP01009681">
    <property type="protein sequence ID" value="ETO23819.1"/>
    <property type="molecule type" value="Genomic_DNA"/>
</dbReference>
<dbReference type="Proteomes" id="UP000023152">
    <property type="component" value="Unassembled WGS sequence"/>
</dbReference>
<dbReference type="InterPro" id="IPR002110">
    <property type="entry name" value="Ankyrin_rpt"/>
</dbReference>
<dbReference type="PRINTS" id="PR00300">
    <property type="entry name" value="CLPPROTEASEA"/>
</dbReference>
<dbReference type="OrthoDB" id="47330at2759"/>
<comment type="caution">
    <text evidence="6">The sequence shown here is derived from an EMBL/GenBank/DDBJ whole genome shotgun (WGS) entry which is preliminary data.</text>
</comment>
<dbReference type="InterPro" id="IPR003959">
    <property type="entry name" value="ATPase_AAA_core"/>
</dbReference>
<dbReference type="GO" id="GO:0005739">
    <property type="term" value="C:mitochondrion"/>
    <property type="evidence" value="ECO:0007669"/>
    <property type="project" value="TreeGrafter"/>
</dbReference>
<dbReference type="SMART" id="SM00248">
    <property type="entry name" value="ANK"/>
    <property type="match status" value="3"/>
</dbReference>